<dbReference type="GO" id="GO:0004476">
    <property type="term" value="F:mannose-6-phosphate isomerase activity"/>
    <property type="evidence" value="ECO:0007669"/>
    <property type="project" value="UniProtKB-EC"/>
</dbReference>
<evidence type="ECO:0000259" key="9">
    <source>
        <dbReference type="Pfam" id="PF20511"/>
    </source>
</evidence>
<organism evidence="10 11">
    <name type="scientific">Candidatus Borreliella tachyglossi</name>
    <dbReference type="NCBI Taxonomy" id="1964448"/>
    <lineage>
        <taxon>Bacteria</taxon>
        <taxon>Pseudomonadati</taxon>
        <taxon>Spirochaetota</taxon>
        <taxon>Spirochaetia</taxon>
        <taxon>Spirochaetales</taxon>
        <taxon>Borreliaceae</taxon>
        <taxon>Borreliella</taxon>
    </lineage>
</organism>
<dbReference type="PANTHER" id="PTHR10309">
    <property type="entry name" value="MANNOSE-6-PHOSPHATE ISOMERASE"/>
    <property type="match status" value="1"/>
</dbReference>
<dbReference type="PIRSF" id="PIRSF001480">
    <property type="entry name" value="Mannose-6-phosphate_isomerase"/>
    <property type="match status" value="1"/>
</dbReference>
<keyword evidence="11" id="KW-1185">Reference proteome</keyword>
<dbReference type="CDD" id="cd07011">
    <property type="entry name" value="cupin_PMI_type_I_N"/>
    <property type="match status" value="1"/>
</dbReference>
<dbReference type="GO" id="GO:0009298">
    <property type="term" value="P:GDP-mannose biosynthetic process"/>
    <property type="evidence" value="ECO:0007669"/>
    <property type="project" value="InterPro"/>
</dbReference>
<sequence>MRVDNIFLMKNEIKEYDWGGTSFIPSLLGQKEDGLPKAEMWLGAHKTFSSKISVEGRYRSLYDFLKHHRELLGNENELSFLFKVLSAQRPLSIQIHPSKEIALTGFKLENDKGVNINDPRRIYKDENPKIELVYALSDFYALKGFLPLFEIKNIYKKLKLDFNFTTHKEFISNIFDLQRGEIEDVIARAQENLDFIDKFRAYWFNEIYKIYGVDIGLLVFLGMHIFKLNPGEVLYTESQEVHAYLRGECLELMTNSDNVIRAGLTTKYVDKNEMLKVGRFEEGMFSLLRGENIGGFNVFKLPGTNLSLLQRDINGNLYFKRDGTMVLLVINGEIKINDHFYLKKGESAFIGVCNEELLISGGGTIFIAYSG</sequence>
<evidence type="ECO:0000256" key="3">
    <source>
        <dbReference type="ARBA" id="ARBA00011956"/>
    </source>
</evidence>
<reference evidence="10 11" key="1">
    <citation type="submission" date="2018-01" db="EMBL/GenBank/DDBJ databases">
        <title>Genome sequence of Borrelia tachyglossi.</title>
        <authorList>
            <person name="Gofton A.W."/>
        </authorList>
    </citation>
    <scope>NUCLEOTIDE SEQUENCE [LARGE SCALE GENOMIC DNA]</scope>
    <source>
        <strain evidence="10 11">Bc-F10-1268</strain>
    </source>
</reference>
<dbReference type="RefSeq" id="WP_108729183.1">
    <property type="nucleotide sequence ID" value="NZ_CP025785.1"/>
</dbReference>
<dbReference type="Gene3D" id="1.10.441.10">
    <property type="entry name" value="Phosphomannose Isomerase, domain 2"/>
    <property type="match status" value="1"/>
</dbReference>
<name>A0A2S1LWV9_9SPIR</name>
<evidence type="ECO:0000256" key="6">
    <source>
        <dbReference type="ARBA" id="ARBA00023235"/>
    </source>
</evidence>
<feature type="binding site" evidence="8">
    <location>
        <position position="96"/>
    </location>
    <ligand>
        <name>Zn(2+)</name>
        <dbReference type="ChEBI" id="CHEBI:29105"/>
    </ligand>
</feature>
<feature type="active site" evidence="7">
    <location>
        <position position="261"/>
    </location>
</feature>
<dbReference type="NCBIfam" id="TIGR00218">
    <property type="entry name" value="manA"/>
    <property type="match status" value="1"/>
</dbReference>
<dbReference type="InterPro" id="IPR011051">
    <property type="entry name" value="RmlC_Cupin_sf"/>
</dbReference>
<dbReference type="GO" id="GO:0005975">
    <property type="term" value="P:carbohydrate metabolic process"/>
    <property type="evidence" value="ECO:0007669"/>
    <property type="project" value="InterPro"/>
</dbReference>
<evidence type="ECO:0000256" key="2">
    <source>
        <dbReference type="ARBA" id="ARBA00010772"/>
    </source>
</evidence>
<dbReference type="InterPro" id="IPR014710">
    <property type="entry name" value="RmlC-like_jellyroll"/>
</dbReference>
<comment type="cofactor">
    <cofactor evidence="8">
        <name>Zn(2+)</name>
        <dbReference type="ChEBI" id="CHEBI:29105"/>
    </cofactor>
    <text evidence="8">Binds 1 zinc ion per subunit.</text>
</comment>
<dbReference type="GO" id="GO:0008270">
    <property type="term" value="F:zinc ion binding"/>
    <property type="evidence" value="ECO:0007669"/>
    <property type="project" value="InterPro"/>
</dbReference>
<keyword evidence="6 10" id="KW-0413">Isomerase</keyword>
<dbReference type="Proteomes" id="UP000244655">
    <property type="component" value="Chromosome"/>
</dbReference>
<dbReference type="OrthoDB" id="9792649at2"/>
<evidence type="ECO:0000256" key="5">
    <source>
        <dbReference type="ARBA" id="ARBA00022833"/>
    </source>
</evidence>
<feature type="binding site" evidence="8">
    <location>
        <position position="242"/>
    </location>
    <ligand>
        <name>Zn(2+)</name>
        <dbReference type="ChEBI" id="CHEBI:29105"/>
    </ligand>
</feature>
<comment type="catalytic activity">
    <reaction evidence="1">
        <text>D-mannose 6-phosphate = D-fructose 6-phosphate</text>
        <dbReference type="Rhea" id="RHEA:12356"/>
        <dbReference type="ChEBI" id="CHEBI:58735"/>
        <dbReference type="ChEBI" id="CHEBI:61527"/>
        <dbReference type="EC" id="5.3.1.8"/>
    </reaction>
</comment>
<protein>
    <recommendedName>
        <fullName evidence="3">mannose-6-phosphate isomerase</fullName>
        <ecNumber evidence="3">5.3.1.8</ecNumber>
    </recommendedName>
</protein>
<evidence type="ECO:0000313" key="11">
    <source>
        <dbReference type="Proteomes" id="UP000244655"/>
    </source>
</evidence>
<comment type="similarity">
    <text evidence="2">Belongs to the mannose-6-phosphate isomerase type 1 family.</text>
</comment>
<gene>
    <name evidence="10" type="primary">manA</name>
    <name evidence="10" type="ORF">CR532_02075</name>
</gene>
<evidence type="ECO:0000313" key="10">
    <source>
        <dbReference type="EMBL" id="AWG42783.1"/>
    </source>
</evidence>
<evidence type="ECO:0000256" key="7">
    <source>
        <dbReference type="PIRSR" id="PIRSR001480-1"/>
    </source>
</evidence>
<keyword evidence="4 8" id="KW-0479">Metal-binding</keyword>
<evidence type="ECO:0000256" key="4">
    <source>
        <dbReference type="ARBA" id="ARBA00022723"/>
    </source>
</evidence>
<dbReference type="SUPFAM" id="SSF51182">
    <property type="entry name" value="RmlC-like cupins"/>
    <property type="match status" value="1"/>
</dbReference>
<feature type="domain" description="Phosphomannose isomerase type I catalytic" evidence="9">
    <location>
        <begin position="7"/>
        <end position="147"/>
    </location>
</feature>
<accession>A0A2S1LWV9</accession>
<evidence type="ECO:0000256" key="8">
    <source>
        <dbReference type="PIRSR" id="PIRSR001480-2"/>
    </source>
</evidence>
<dbReference type="EC" id="5.3.1.8" evidence="3"/>
<dbReference type="InterPro" id="IPR016305">
    <property type="entry name" value="Mannose-6-P_Isomerase"/>
</dbReference>
<feature type="binding site" evidence="8">
    <location>
        <position position="94"/>
    </location>
    <ligand>
        <name>Zn(2+)</name>
        <dbReference type="ChEBI" id="CHEBI:29105"/>
    </ligand>
</feature>
<dbReference type="Pfam" id="PF20511">
    <property type="entry name" value="PMI_typeI_cat"/>
    <property type="match status" value="1"/>
</dbReference>
<dbReference type="GO" id="GO:0005829">
    <property type="term" value="C:cytosol"/>
    <property type="evidence" value="ECO:0007669"/>
    <property type="project" value="TreeGrafter"/>
</dbReference>
<feature type="binding site" evidence="8">
    <location>
        <position position="131"/>
    </location>
    <ligand>
        <name>Zn(2+)</name>
        <dbReference type="ChEBI" id="CHEBI:29105"/>
    </ligand>
</feature>
<dbReference type="Gene3D" id="2.60.120.10">
    <property type="entry name" value="Jelly Rolls"/>
    <property type="match status" value="2"/>
</dbReference>
<dbReference type="InterPro" id="IPR046457">
    <property type="entry name" value="PMI_typeI_cat"/>
</dbReference>
<dbReference type="AlphaFoldDB" id="A0A2S1LWV9"/>
<proteinExistence type="inferred from homology"/>
<dbReference type="InterPro" id="IPR001250">
    <property type="entry name" value="Man6P_Isoase-1"/>
</dbReference>
<dbReference type="EMBL" id="CP025785">
    <property type="protein sequence ID" value="AWG42783.1"/>
    <property type="molecule type" value="Genomic_DNA"/>
</dbReference>
<evidence type="ECO:0000256" key="1">
    <source>
        <dbReference type="ARBA" id="ARBA00000757"/>
    </source>
</evidence>
<keyword evidence="5 8" id="KW-0862">Zinc</keyword>
<dbReference type="PANTHER" id="PTHR10309:SF0">
    <property type="entry name" value="MANNOSE-6-PHOSPHATE ISOMERASE"/>
    <property type="match status" value="1"/>
</dbReference>
<dbReference type="PRINTS" id="PR00714">
    <property type="entry name" value="MAN6PISMRASE"/>
</dbReference>